<feature type="domain" description="Major facilitator superfamily (MFS) profile" evidence="7">
    <location>
        <begin position="30"/>
        <end position="431"/>
    </location>
</feature>
<evidence type="ECO:0000313" key="9">
    <source>
        <dbReference type="Proteomes" id="UP000321820"/>
    </source>
</evidence>
<dbReference type="PROSITE" id="PS50850">
    <property type="entry name" value="MFS"/>
    <property type="match status" value="1"/>
</dbReference>
<evidence type="ECO:0000313" key="8">
    <source>
        <dbReference type="EMBL" id="QEE27222.1"/>
    </source>
</evidence>
<evidence type="ECO:0000259" key="7">
    <source>
        <dbReference type="PROSITE" id="PS50850"/>
    </source>
</evidence>
<feature type="transmembrane region" description="Helical" evidence="6">
    <location>
        <begin position="282"/>
        <end position="304"/>
    </location>
</feature>
<keyword evidence="2" id="KW-0813">Transport</keyword>
<dbReference type="PANTHER" id="PTHR43791:SF100">
    <property type="entry name" value="SUGAR TRANSPORTER"/>
    <property type="match status" value="1"/>
</dbReference>
<organism evidence="8 9">
    <name type="scientific">Terriglobus albidus</name>
    <dbReference type="NCBI Taxonomy" id="1592106"/>
    <lineage>
        <taxon>Bacteria</taxon>
        <taxon>Pseudomonadati</taxon>
        <taxon>Acidobacteriota</taxon>
        <taxon>Terriglobia</taxon>
        <taxon>Terriglobales</taxon>
        <taxon>Acidobacteriaceae</taxon>
        <taxon>Terriglobus</taxon>
    </lineage>
</organism>
<dbReference type="InterPro" id="IPR020846">
    <property type="entry name" value="MFS_dom"/>
</dbReference>
<evidence type="ECO:0000256" key="2">
    <source>
        <dbReference type="ARBA" id="ARBA00022448"/>
    </source>
</evidence>
<feature type="transmembrane region" description="Helical" evidence="6">
    <location>
        <begin position="96"/>
        <end position="120"/>
    </location>
</feature>
<feature type="transmembrane region" description="Helical" evidence="6">
    <location>
        <begin position="316"/>
        <end position="333"/>
    </location>
</feature>
<dbReference type="GO" id="GO:0005886">
    <property type="term" value="C:plasma membrane"/>
    <property type="evidence" value="ECO:0007669"/>
    <property type="project" value="TreeGrafter"/>
</dbReference>
<dbReference type="Pfam" id="PF07690">
    <property type="entry name" value="MFS_1"/>
    <property type="match status" value="1"/>
</dbReference>
<dbReference type="KEGG" id="talb:FTW19_03855"/>
<evidence type="ECO:0000256" key="6">
    <source>
        <dbReference type="SAM" id="Phobius"/>
    </source>
</evidence>
<feature type="transmembrane region" description="Helical" evidence="6">
    <location>
        <begin position="249"/>
        <end position="270"/>
    </location>
</feature>
<sequence>MAFEPSDPGSRSTADQFSGYPDLKKRWLYIMPVVFVTYSLAYVDRANYGFGAAAGLADSLKITSAQSALLGSLFFLGYFVFQIPGAAYARKRSARLLIGLALASWGILASLTGVITQYWVLAIDRFLLGAAESFILPGMLILLTKWFTKSERSRTNTLLILGNPVTVLWMSAATGYIIKAFGWQMTFVIEGLPSVLWGIIWFLVIRDSPEKTSWVSTESTTKLSEVLAKEQAKLPKVANLSSAYTNPNVILLCMQYFLWSVGVYGFVLWLPVMIKGGSSQGIGMTGLLSSIPYACAIILMLLVSYFSDRTAKRTRFVWPFLILAGAAFFGSYLSAGQSFWTSFAFLIVAGGAMYAPYGPFFAIIPEMLPSNVSGEVTALVNSLGALGSFAGSYLVGWLQGYTGSSKAGYLLMSIALTLAGLLILPLKSEAHRTEAPIAAEPAIVE</sequence>
<feature type="transmembrane region" description="Helical" evidence="6">
    <location>
        <begin position="407"/>
        <end position="426"/>
    </location>
</feature>
<dbReference type="SUPFAM" id="SSF103473">
    <property type="entry name" value="MFS general substrate transporter"/>
    <property type="match status" value="1"/>
</dbReference>
<feature type="transmembrane region" description="Helical" evidence="6">
    <location>
        <begin position="376"/>
        <end position="395"/>
    </location>
</feature>
<dbReference type="CDD" id="cd17319">
    <property type="entry name" value="MFS_ExuT_GudP_like"/>
    <property type="match status" value="1"/>
</dbReference>
<dbReference type="GO" id="GO:0022857">
    <property type="term" value="F:transmembrane transporter activity"/>
    <property type="evidence" value="ECO:0007669"/>
    <property type="project" value="InterPro"/>
</dbReference>
<dbReference type="PANTHER" id="PTHR43791">
    <property type="entry name" value="PERMEASE-RELATED"/>
    <property type="match status" value="1"/>
</dbReference>
<evidence type="ECO:0000256" key="1">
    <source>
        <dbReference type="ARBA" id="ARBA00004141"/>
    </source>
</evidence>
<evidence type="ECO:0000256" key="3">
    <source>
        <dbReference type="ARBA" id="ARBA00022692"/>
    </source>
</evidence>
<dbReference type="EMBL" id="CP042806">
    <property type="protein sequence ID" value="QEE27222.1"/>
    <property type="molecule type" value="Genomic_DNA"/>
</dbReference>
<dbReference type="InterPro" id="IPR036259">
    <property type="entry name" value="MFS_trans_sf"/>
</dbReference>
<dbReference type="InterPro" id="IPR011701">
    <property type="entry name" value="MFS"/>
</dbReference>
<feature type="transmembrane region" description="Helical" evidence="6">
    <location>
        <begin position="184"/>
        <end position="204"/>
    </location>
</feature>
<accession>A0A5B9E4P7</accession>
<keyword evidence="3 6" id="KW-0812">Transmembrane</keyword>
<comment type="subcellular location">
    <subcellularLocation>
        <location evidence="1">Membrane</location>
        <topology evidence="1">Multi-pass membrane protein</topology>
    </subcellularLocation>
</comment>
<keyword evidence="4 6" id="KW-1133">Transmembrane helix</keyword>
<dbReference type="RefSeq" id="WP_147646415.1">
    <property type="nucleotide sequence ID" value="NZ_CP042806.1"/>
</dbReference>
<feature type="transmembrane region" description="Helical" evidence="6">
    <location>
        <begin position="158"/>
        <end position="178"/>
    </location>
</feature>
<evidence type="ECO:0000256" key="4">
    <source>
        <dbReference type="ARBA" id="ARBA00022989"/>
    </source>
</evidence>
<feature type="transmembrane region" description="Helical" evidence="6">
    <location>
        <begin position="339"/>
        <end position="364"/>
    </location>
</feature>
<keyword evidence="9" id="KW-1185">Reference proteome</keyword>
<dbReference type="OrthoDB" id="9773404at2"/>
<protein>
    <submittedName>
        <fullName evidence="8">MFS transporter</fullName>
    </submittedName>
</protein>
<gene>
    <name evidence="8" type="ORF">FTW19_03855</name>
</gene>
<dbReference type="AlphaFoldDB" id="A0A5B9E4P7"/>
<name>A0A5B9E4P7_9BACT</name>
<feature type="transmembrane region" description="Helical" evidence="6">
    <location>
        <begin position="126"/>
        <end position="146"/>
    </location>
</feature>
<keyword evidence="5 6" id="KW-0472">Membrane</keyword>
<dbReference type="Proteomes" id="UP000321820">
    <property type="component" value="Chromosome"/>
</dbReference>
<reference evidence="8 9" key="1">
    <citation type="submission" date="2019-08" db="EMBL/GenBank/DDBJ databases">
        <title>Complete genome sequence of Terriglobus albidus strain ORNL.</title>
        <authorList>
            <person name="Podar M."/>
        </authorList>
    </citation>
    <scope>NUCLEOTIDE SEQUENCE [LARGE SCALE GENOMIC DNA]</scope>
    <source>
        <strain evidence="8 9">ORNL</strain>
    </source>
</reference>
<evidence type="ECO:0000256" key="5">
    <source>
        <dbReference type="ARBA" id="ARBA00023136"/>
    </source>
</evidence>
<feature type="transmembrane region" description="Helical" evidence="6">
    <location>
        <begin position="63"/>
        <end position="84"/>
    </location>
</feature>
<proteinExistence type="predicted"/>
<dbReference type="Gene3D" id="1.20.1250.20">
    <property type="entry name" value="MFS general substrate transporter like domains"/>
    <property type="match status" value="2"/>
</dbReference>